<name>A0A3G1KR87_FORW1</name>
<evidence type="ECO:0000256" key="1">
    <source>
        <dbReference type="ARBA" id="ARBA00007362"/>
    </source>
</evidence>
<evidence type="ECO:0000313" key="5">
    <source>
        <dbReference type="Proteomes" id="UP000323521"/>
    </source>
</evidence>
<dbReference type="KEGG" id="fwa:DCMF_09535"/>
<dbReference type="InterPro" id="IPR037185">
    <property type="entry name" value="EmrE-like"/>
</dbReference>
<evidence type="ECO:0000259" key="3">
    <source>
        <dbReference type="Pfam" id="PF00892"/>
    </source>
</evidence>
<feature type="transmembrane region" description="Helical" evidence="2">
    <location>
        <begin position="57"/>
        <end position="75"/>
    </location>
</feature>
<dbReference type="RefSeq" id="WP_148134223.1">
    <property type="nucleotide sequence ID" value="NZ_CP017634.1"/>
</dbReference>
<feature type="transmembrane region" description="Helical" evidence="2">
    <location>
        <begin position="272"/>
        <end position="293"/>
    </location>
</feature>
<keyword evidence="5" id="KW-1185">Reference proteome</keyword>
<protein>
    <recommendedName>
        <fullName evidence="3">EamA domain-containing protein</fullName>
    </recommendedName>
</protein>
<feature type="transmembrane region" description="Helical" evidence="2">
    <location>
        <begin position="30"/>
        <end position="50"/>
    </location>
</feature>
<feature type="transmembrane region" description="Helical" evidence="2">
    <location>
        <begin position="299"/>
        <end position="320"/>
    </location>
</feature>
<feature type="transmembrane region" description="Helical" evidence="2">
    <location>
        <begin position="95"/>
        <end position="114"/>
    </location>
</feature>
<dbReference type="PANTHER" id="PTHR22911">
    <property type="entry name" value="ACYL-MALONYL CONDENSING ENZYME-RELATED"/>
    <property type="match status" value="1"/>
</dbReference>
<feature type="transmembrane region" description="Helical" evidence="2">
    <location>
        <begin position="245"/>
        <end position="265"/>
    </location>
</feature>
<comment type="similarity">
    <text evidence="1">Belongs to the EamA transporter family.</text>
</comment>
<dbReference type="Pfam" id="PF00892">
    <property type="entry name" value="EamA"/>
    <property type="match status" value="1"/>
</dbReference>
<organism evidence="4 5">
    <name type="scientific">Formimonas warabiya</name>
    <dbReference type="NCBI Taxonomy" id="1761012"/>
    <lineage>
        <taxon>Bacteria</taxon>
        <taxon>Bacillati</taxon>
        <taxon>Bacillota</taxon>
        <taxon>Clostridia</taxon>
        <taxon>Eubacteriales</taxon>
        <taxon>Peptococcaceae</taxon>
        <taxon>Candidatus Formimonas</taxon>
    </lineage>
</organism>
<evidence type="ECO:0000256" key="2">
    <source>
        <dbReference type="SAM" id="Phobius"/>
    </source>
</evidence>
<dbReference type="EMBL" id="CP017634">
    <property type="protein sequence ID" value="ATW24983.1"/>
    <property type="molecule type" value="Genomic_DNA"/>
</dbReference>
<feature type="domain" description="EamA" evidence="3">
    <location>
        <begin position="2"/>
        <end position="137"/>
    </location>
</feature>
<evidence type="ECO:0000313" key="4">
    <source>
        <dbReference type="EMBL" id="ATW24983.1"/>
    </source>
</evidence>
<keyword evidence="2" id="KW-1133">Transmembrane helix</keyword>
<keyword evidence="2" id="KW-0812">Transmembrane</keyword>
<accession>A0A3G1KR87</accession>
<dbReference type="GO" id="GO:0016020">
    <property type="term" value="C:membrane"/>
    <property type="evidence" value="ECO:0007669"/>
    <property type="project" value="InterPro"/>
</dbReference>
<dbReference type="InterPro" id="IPR000620">
    <property type="entry name" value="EamA_dom"/>
</dbReference>
<reference evidence="4 5" key="1">
    <citation type="submission" date="2016-10" db="EMBL/GenBank/DDBJ databases">
        <title>Complete Genome Sequence of Peptococcaceae strain DCMF.</title>
        <authorList>
            <person name="Edwards R.J."/>
            <person name="Holland S.I."/>
            <person name="Deshpande N.P."/>
            <person name="Wong Y.K."/>
            <person name="Ertan H."/>
            <person name="Manefield M."/>
            <person name="Russell T.L."/>
            <person name="Lee M.J."/>
        </authorList>
    </citation>
    <scope>NUCLEOTIDE SEQUENCE [LARGE SCALE GENOMIC DNA]</scope>
    <source>
        <strain evidence="4 5">DCMF</strain>
    </source>
</reference>
<keyword evidence="2" id="KW-0472">Membrane</keyword>
<feature type="transmembrane region" description="Helical" evidence="2">
    <location>
        <begin position="179"/>
        <end position="198"/>
    </location>
</feature>
<dbReference type="Proteomes" id="UP000323521">
    <property type="component" value="Chromosome"/>
</dbReference>
<dbReference type="SUPFAM" id="SSF103481">
    <property type="entry name" value="Multidrug resistance efflux transporter EmrE"/>
    <property type="match status" value="1"/>
</dbReference>
<sequence length="321" mass="34120">MGEILAVTSALCFGLSEILAQRGMREASAPAGVIVALICNNITFGLLLVWQFLFHGLPSIGIAGVLFALGGGLAGNVLGRTFNYSALKRIGSARAVSLALTQTLFAFLYSAFLLSEAPNRWSMVGIVLIVGGVLWLSREQIKLDSSNMNELAVNINEQAVQFGDHQSVAKKTYLSGPRFMGVILALLAGFAYSLSDLLRKLSLRVLPSAVLCSAIGGFCALVVYSSTFCIQKRWGEISCLSRRSMLSLVLGGTVGGLAILFLNSALSLSSIIVVNTLFNIRVLVPLFLGPILLGKEGRVNVAVVSSTILILAGTILIMYCK</sequence>
<dbReference type="AlphaFoldDB" id="A0A3G1KR87"/>
<feature type="transmembrane region" description="Helical" evidence="2">
    <location>
        <begin position="121"/>
        <end position="138"/>
    </location>
</feature>
<proteinExistence type="inferred from homology"/>
<dbReference type="OrthoDB" id="7849325at2"/>
<gene>
    <name evidence="4" type="ORF">DCMF_09535</name>
</gene>
<feature type="transmembrane region" description="Helical" evidence="2">
    <location>
        <begin position="205"/>
        <end position="225"/>
    </location>
</feature>